<dbReference type="InterPro" id="IPR009057">
    <property type="entry name" value="Homeodomain-like_sf"/>
</dbReference>
<reference evidence="5 6" key="1">
    <citation type="submission" date="2020-04" db="EMBL/GenBank/DDBJ databases">
        <title>Genome sequencing of novel species.</title>
        <authorList>
            <person name="Heo J."/>
            <person name="Kim S.-J."/>
            <person name="Kim J.-S."/>
            <person name="Hong S.-B."/>
            <person name="Kwon S.-W."/>
        </authorList>
    </citation>
    <scope>NUCLEOTIDE SEQUENCE [LARGE SCALE GENOMIC DNA]</scope>
    <source>
        <strain evidence="5 6">MFER-1</strain>
    </source>
</reference>
<dbReference type="SMART" id="SM00342">
    <property type="entry name" value="HTH_ARAC"/>
    <property type="match status" value="1"/>
</dbReference>
<dbReference type="Gene3D" id="2.60.120.280">
    <property type="entry name" value="Regulatory protein AraC"/>
    <property type="match status" value="1"/>
</dbReference>
<organism evidence="5 6">
    <name type="scientific">Cohnella herbarum</name>
    <dbReference type="NCBI Taxonomy" id="2728023"/>
    <lineage>
        <taxon>Bacteria</taxon>
        <taxon>Bacillati</taxon>
        <taxon>Bacillota</taxon>
        <taxon>Bacilli</taxon>
        <taxon>Bacillales</taxon>
        <taxon>Paenibacillaceae</taxon>
        <taxon>Cohnella</taxon>
    </lineage>
</organism>
<dbReference type="AlphaFoldDB" id="A0A7Z2VQH0"/>
<evidence type="ECO:0000256" key="3">
    <source>
        <dbReference type="ARBA" id="ARBA00023163"/>
    </source>
</evidence>
<dbReference type="PANTHER" id="PTHR43280">
    <property type="entry name" value="ARAC-FAMILY TRANSCRIPTIONAL REGULATOR"/>
    <property type="match status" value="1"/>
</dbReference>
<dbReference type="SUPFAM" id="SSF46689">
    <property type="entry name" value="Homeodomain-like"/>
    <property type="match status" value="2"/>
</dbReference>
<evidence type="ECO:0000259" key="4">
    <source>
        <dbReference type="PROSITE" id="PS01124"/>
    </source>
</evidence>
<dbReference type="Pfam" id="PF12833">
    <property type="entry name" value="HTH_18"/>
    <property type="match status" value="1"/>
</dbReference>
<dbReference type="PANTHER" id="PTHR43280:SF28">
    <property type="entry name" value="HTH-TYPE TRANSCRIPTIONAL ACTIVATOR RHAS"/>
    <property type="match status" value="1"/>
</dbReference>
<dbReference type="SUPFAM" id="SSF51215">
    <property type="entry name" value="Regulatory protein AraC"/>
    <property type="match status" value="1"/>
</dbReference>
<dbReference type="GO" id="GO:0043565">
    <property type="term" value="F:sequence-specific DNA binding"/>
    <property type="evidence" value="ECO:0007669"/>
    <property type="project" value="InterPro"/>
</dbReference>
<dbReference type="Pfam" id="PF02311">
    <property type="entry name" value="AraC_binding"/>
    <property type="match status" value="1"/>
</dbReference>
<dbReference type="PROSITE" id="PS00041">
    <property type="entry name" value="HTH_ARAC_FAMILY_1"/>
    <property type="match status" value="1"/>
</dbReference>
<dbReference type="InterPro" id="IPR018060">
    <property type="entry name" value="HTH_AraC"/>
</dbReference>
<keyword evidence="2" id="KW-0238">DNA-binding</keyword>
<dbReference type="InterPro" id="IPR020449">
    <property type="entry name" value="Tscrpt_reg_AraC-type_HTH"/>
</dbReference>
<dbReference type="PROSITE" id="PS01124">
    <property type="entry name" value="HTH_ARAC_FAMILY_2"/>
    <property type="match status" value="1"/>
</dbReference>
<dbReference type="PRINTS" id="PR00032">
    <property type="entry name" value="HTHARAC"/>
</dbReference>
<evidence type="ECO:0000313" key="6">
    <source>
        <dbReference type="Proteomes" id="UP000502248"/>
    </source>
</evidence>
<keyword evidence="3" id="KW-0804">Transcription</keyword>
<dbReference type="Gene3D" id="1.10.10.60">
    <property type="entry name" value="Homeodomain-like"/>
    <property type="match status" value="2"/>
</dbReference>
<evidence type="ECO:0000256" key="2">
    <source>
        <dbReference type="ARBA" id="ARBA00023125"/>
    </source>
</evidence>
<keyword evidence="6" id="KW-1185">Reference proteome</keyword>
<accession>A0A7Z2VQH0</accession>
<dbReference type="InterPro" id="IPR003313">
    <property type="entry name" value="AraC-bd"/>
</dbReference>
<dbReference type="InterPro" id="IPR037923">
    <property type="entry name" value="HTH-like"/>
</dbReference>
<dbReference type="InterPro" id="IPR018062">
    <property type="entry name" value="HTH_AraC-typ_CS"/>
</dbReference>
<feature type="domain" description="HTH araC/xylS-type" evidence="4">
    <location>
        <begin position="176"/>
        <end position="274"/>
    </location>
</feature>
<keyword evidence="1" id="KW-0805">Transcription regulation</keyword>
<evidence type="ECO:0000256" key="1">
    <source>
        <dbReference type="ARBA" id="ARBA00023015"/>
    </source>
</evidence>
<dbReference type="EMBL" id="CP051680">
    <property type="protein sequence ID" value="QJD87250.1"/>
    <property type="molecule type" value="Genomic_DNA"/>
</dbReference>
<name>A0A7Z2VQH0_9BACL</name>
<dbReference type="GO" id="GO:0003700">
    <property type="term" value="F:DNA-binding transcription factor activity"/>
    <property type="evidence" value="ECO:0007669"/>
    <property type="project" value="InterPro"/>
</dbReference>
<sequence length="289" mass="32911">MKTHHYLPKPGFGRYVAFPESCGRYFHESDHGERRTKGLFGYYNIHLLFDGKGTVVHNGQLTELQSGNGFLYAPGEQQDYFTSRSEPWDIYWIHFYGTGADALLEGRGRGAPWLFTFGRQERIRALLDNLLHLSSSYESGNEATVSAILYEILTELLGSSEGLSAAPGLDYQERIRKTADLMSASCEEHWDLDRMAGHAGYSPTYFCRLFQRVMGRSAASFLQETRIARAKKLLVIGRLTVKQVAEQAGFNQSSYFIRRFREYEGMTPEQYRLLYSRSTSISKSDTPLS</sequence>
<evidence type="ECO:0000313" key="5">
    <source>
        <dbReference type="EMBL" id="QJD87250.1"/>
    </source>
</evidence>
<gene>
    <name evidence="5" type="ORF">HH215_31450</name>
</gene>
<dbReference type="Proteomes" id="UP000502248">
    <property type="component" value="Chromosome"/>
</dbReference>
<dbReference type="KEGG" id="cheb:HH215_31450"/>
<dbReference type="RefSeq" id="WP_169283495.1">
    <property type="nucleotide sequence ID" value="NZ_CP051680.1"/>
</dbReference>
<protein>
    <submittedName>
        <fullName evidence="5">AraC family transcriptional regulator</fullName>
    </submittedName>
</protein>
<proteinExistence type="predicted"/>